<reference evidence="4" key="1">
    <citation type="journal article" date="2019" name="Int. J. Syst. Evol. Microbiol.">
        <title>The Global Catalogue of Microorganisms (GCM) 10K type strain sequencing project: providing services to taxonomists for standard genome sequencing and annotation.</title>
        <authorList>
            <consortium name="The Broad Institute Genomics Platform"/>
            <consortium name="The Broad Institute Genome Sequencing Center for Infectious Disease"/>
            <person name="Wu L."/>
            <person name="Ma J."/>
        </authorList>
    </citation>
    <scope>NUCLEOTIDE SEQUENCE [LARGE SCALE GENOMIC DNA]</scope>
    <source>
        <strain evidence="4">JCM 10425</strain>
    </source>
</reference>
<organism evidence="3 4">
    <name type="scientific">Cryptosporangium japonicum</name>
    <dbReference type="NCBI Taxonomy" id="80872"/>
    <lineage>
        <taxon>Bacteria</taxon>
        <taxon>Bacillati</taxon>
        <taxon>Actinomycetota</taxon>
        <taxon>Actinomycetes</taxon>
        <taxon>Cryptosporangiales</taxon>
        <taxon>Cryptosporangiaceae</taxon>
        <taxon>Cryptosporangium</taxon>
    </lineage>
</organism>
<dbReference type="PROSITE" id="PS00086">
    <property type="entry name" value="CYTOCHROME_P450"/>
    <property type="match status" value="1"/>
</dbReference>
<keyword evidence="4" id="KW-1185">Reference proteome</keyword>
<name>A0ABP3EPT6_9ACTN</name>
<dbReference type="InterPro" id="IPR002397">
    <property type="entry name" value="Cyt_P450_B"/>
</dbReference>
<protein>
    <submittedName>
        <fullName evidence="3">Cytochrome P450</fullName>
    </submittedName>
</protein>
<dbReference type="SUPFAM" id="SSF48264">
    <property type="entry name" value="Cytochrome P450"/>
    <property type="match status" value="1"/>
</dbReference>
<gene>
    <name evidence="3" type="ORF">GCM10009539_66400</name>
</gene>
<keyword evidence="2" id="KW-0503">Monooxygenase</keyword>
<comment type="caution">
    <text evidence="3">The sequence shown here is derived from an EMBL/GenBank/DDBJ whole genome shotgun (WGS) entry which is preliminary data.</text>
</comment>
<evidence type="ECO:0000256" key="1">
    <source>
        <dbReference type="ARBA" id="ARBA00010617"/>
    </source>
</evidence>
<dbReference type="Gene3D" id="1.10.630.10">
    <property type="entry name" value="Cytochrome P450"/>
    <property type="match status" value="1"/>
</dbReference>
<dbReference type="InterPro" id="IPR017972">
    <property type="entry name" value="Cyt_P450_CS"/>
</dbReference>
<dbReference type="EMBL" id="BAAAGX010000028">
    <property type="protein sequence ID" value="GAA0269944.1"/>
    <property type="molecule type" value="Genomic_DNA"/>
</dbReference>
<dbReference type="Pfam" id="PF00067">
    <property type="entry name" value="p450"/>
    <property type="match status" value="1"/>
</dbReference>
<proteinExistence type="inferred from homology"/>
<keyword evidence="2" id="KW-0408">Iron</keyword>
<dbReference type="CDD" id="cd20625">
    <property type="entry name" value="CYP164-like"/>
    <property type="match status" value="1"/>
</dbReference>
<dbReference type="RefSeq" id="WP_344652883.1">
    <property type="nucleotide sequence ID" value="NZ_BAAAGX010000028.1"/>
</dbReference>
<dbReference type="PANTHER" id="PTHR46696">
    <property type="entry name" value="P450, PUTATIVE (EUROFUNG)-RELATED"/>
    <property type="match status" value="1"/>
</dbReference>
<dbReference type="PRINTS" id="PR00359">
    <property type="entry name" value="BP450"/>
</dbReference>
<dbReference type="PANTHER" id="PTHR46696:SF4">
    <property type="entry name" value="BIOTIN BIOSYNTHESIS CYTOCHROME P450"/>
    <property type="match status" value="1"/>
</dbReference>
<dbReference type="Proteomes" id="UP001500967">
    <property type="component" value="Unassembled WGS sequence"/>
</dbReference>
<keyword evidence="2" id="KW-0349">Heme</keyword>
<evidence type="ECO:0000256" key="2">
    <source>
        <dbReference type="RuleBase" id="RU000461"/>
    </source>
</evidence>
<evidence type="ECO:0000313" key="4">
    <source>
        <dbReference type="Proteomes" id="UP001500967"/>
    </source>
</evidence>
<keyword evidence="2" id="KW-0560">Oxidoreductase</keyword>
<accession>A0ABP3EPT6</accession>
<dbReference type="InterPro" id="IPR036396">
    <property type="entry name" value="Cyt_P450_sf"/>
</dbReference>
<comment type="similarity">
    <text evidence="1 2">Belongs to the cytochrome P450 family.</text>
</comment>
<keyword evidence="2" id="KW-0479">Metal-binding</keyword>
<dbReference type="InterPro" id="IPR001128">
    <property type="entry name" value="Cyt_P450"/>
</dbReference>
<evidence type="ECO:0000313" key="3">
    <source>
        <dbReference type="EMBL" id="GAA0269944.1"/>
    </source>
</evidence>
<sequence>METRERPNRLHAELLAAGSWSTRHGVARLAMNRARKQGDLQARLFSDRSTRDDPFPLYTRIRDRAPIVRGSFLAATAHHRIAEAALRSDAFGVVSDPDALPPAARWVMTRPQRTIGPVTPPSMLAVDPPVHTRYRRLVSRVFTARAMASLRGRVGELADELLDRVDPETDLISNYASMLPVTIIAEILGVPADMRAQFVTWGSTAAPVLDIGLSYREYRRVDHAIRALNDWMSGHFARLRSDPGDDLISRLIHDDNDLDENELLAIAGLLLAAGFETTVNLIGNGAALLMSHRDQLDGLEWSNAVEEILRYESPVQNTARRALRDTEVAGVPVRKGTFLSILIGGANRDPAVFDDPERFDVHRANAREHLAFSSGVHYCLGASLARIEGEEALRRLFERYPDVRPAGPARRRPTRTLRGYDELPVRLT</sequence>